<reference evidence="13" key="1">
    <citation type="journal article" date="2013" name="Nat. Commun.">
        <title>Whole-genome sequencing of Oryza brachyantha reveals mechanisms underlying Oryza genome evolution.</title>
        <authorList>
            <person name="Chen J."/>
            <person name="Huang Q."/>
            <person name="Gao D."/>
            <person name="Wang J."/>
            <person name="Lang Y."/>
            <person name="Liu T."/>
            <person name="Li B."/>
            <person name="Bai Z."/>
            <person name="Luis Goicoechea J."/>
            <person name="Liang C."/>
            <person name="Chen C."/>
            <person name="Zhang W."/>
            <person name="Sun S."/>
            <person name="Liao Y."/>
            <person name="Zhang X."/>
            <person name="Yang L."/>
            <person name="Song C."/>
            <person name="Wang M."/>
            <person name="Shi J."/>
            <person name="Liu G."/>
            <person name="Liu J."/>
            <person name="Zhou H."/>
            <person name="Zhou W."/>
            <person name="Yu Q."/>
            <person name="An N."/>
            <person name="Chen Y."/>
            <person name="Cai Q."/>
            <person name="Wang B."/>
            <person name="Liu B."/>
            <person name="Min J."/>
            <person name="Huang Y."/>
            <person name="Wu H."/>
            <person name="Li Z."/>
            <person name="Zhang Y."/>
            <person name="Yin Y."/>
            <person name="Song W."/>
            <person name="Jiang J."/>
            <person name="Jackson S.A."/>
            <person name="Wing R.A."/>
            <person name="Wang J."/>
            <person name="Chen M."/>
        </authorList>
    </citation>
    <scope>NUCLEOTIDE SEQUENCE [LARGE SCALE GENOMIC DNA]</scope>
    <source>
        <strain evidence="13">cv. IRGC 101232</strain>
    </source>
</reference>
<dbReference type="GO" id="GO:0004497">
    <property type="term" value="F:monooxygenase activity"/>
    <property type="evidence" value="ECO:0007669"/>
    <property type="project" value="UniProtKB-KW"/>
</dbReference>
<keyword evidence="3 10" id="KW-0349">Heme</keyword>
<evidence type="ECO:0000256" key="9">
    <source>
        <dbReference type="ARBA" id="ARBA00023033"/>
    </source>
</evidence>
<evidence type="ECO:0000256" key="12">
    <source>
        <dbReference type="SAM" id="Phobius"/>
    </source>
</evidence>
<sequence length="509" mass="55747">MPPIEPVNLAVCAALLVPAVLCLAITRRRRSRLPPGPAGLPLVGSLPFIDPSLHTYFARLAEKHGPILSIRLGSKVDIVVSSAQLAREVLRDKDSVFANRVMPDAGDAIAFGGAQNIAGTPVGPTWRQLRRVCVHQMMSPAGLASVHGLRRREFRSTLRYLHTKSGESVDLGAQMFLNIMNVITGTMWGGTIGSESEGAVVGSEFRGLVAEVTELLGTPNVSDLFPVLKPFDLQGVRRKMEQVRSRFDLLLTKIIQQRMKSQQDGGDGTTTDFLECLLKMEKEGGDGTTPFTMDNVKGFLLEMVVGGTDTTSTTVEWAMAELLRSPQILNKVQRELDRIVGRDAVVEESHLPQLHYLRMVIKETLRLHPPVPLLLPHSPSAASTVGGYHVPKGCRVLVNVWAIQRNPLVWNEPLVFNPERFAGDGGHKGDFIGSQLDYFPFGSGRRICAGMAMAEKLTAYSVAMLLQAFNWKLPQGVQLDLSEKFGIVVQKATPLVAIPTPRLSKPDLY</sequence>
<keyword evidence="7 11" id="KW-0560">Oxidoreductase</keyword>
<dbReference type="GeneID" id="102709799"/>
<dbReference type="eggNOG" id="KOG0156">
    <property type="taxonomic scope" value="Eukaryota"/>
</dbReference>
<evidence type="ECO:0000313" key="14">
    <source>
        <dbReference type="Proteomes" id="UP000006038"/>
    </source>
</evidence>
<comment type="cofactor">
    <cofactor evidence="1 10">
        <name>heme</name>
        <dbReference type="ChEBI" id="CHEBI:30413"/>
    </cofactor>
</comment>
<dbReference type="Proteomes" id="UP000006038">
    <property type="component" value="Chromosome 1"/>
</dbReference>
<dbReference type="InterPro" id="IPR017972">
    <property type="entry name" value="Cyt_P450_CS"/>
</dbReference>
<evidence type="ECO:0008006" key="15">
    <source>
        <dbReference type="Google" id="ProtNLM"/>
    </source>
</evidence>
<dbReference type="Pfam" id="PF00067">
    <property type="entry name" value="p450"/>
    <property type="match status" value="1"/>
</dbReference>
<dbReference type="STRING" id="4533.J3L387"/>
<dbReference type="GO" id="GO:0005506">
    <property type="term" value="F:iron ion binding"/>
    <property type="evidence" value="ECO:0007669"/>
    <property type="project" value="InterPro"/>
</dbReference>
<dbReference type="InterPro" id="IPR001128">
    <property type="entry name" value="Cyt_P450"/>
</dbReference>
<keyword evidence="5 10" id="KW-0479">Metal-binding</keyword>
<keyword evidence="4 12" id="KW-0812">Transmembrane</keyword>
<evidence type="ECO:0000256" key="2">
    <source>
        <dbReference type="ARBA" id="ARBA00010617"/>
    </source>
</evidence>
<evidence type="ECO:0000256" key="1">
    <source>
        <dbReference type="ARBA" id="ARBA00001971"/>
    </source>
</evidence>
<dbReference type="GO" id="GO:0020037">
    <property type="term" value="F:heme binding"/>
    <property type="evidence" value="ECO:0007669"/>
    <property type="project" value="InterPro"/>
</dbReference>
<gene>
    <name evidence="13" type="primary">LOC102709799</name>
</gene>
<dbReference type="RefSeq" id="XP_006646243.1">
    <property type="nucleotide sequence ID" value="XM_006646180.3"/>
</dbReference>
<evidence type="ECO:0000256" key="8">
    <source>
        <dbReference type="ARBA" id="ARBA00023004"/>
    </source>
</evidence>
<dbReference type="HOGENOM" id="CLU_001570_4_0_1"/>
<dbReference type="PROSITE" id="PS00086">
    <property type="entry name" value="CYTOCHROME_P450"/>
    <property type="match status" value="1"/>
</dbReference>
<dbReference type="Gene3D" id="1.10.630.10">
    <property type="entry name" value="Cytochrome P450"/>
    <property type="match status" value="1"/>
</dbReference>
<dbReference type="PANTHER" id="PTHR47951:SF5">
    <property type="entry name" value="OS01G0700500 PROTEIN"/>
    <property type="match status" value="1"/>
</dbReference>
<dbReference type="OMA" id="ANDAMYA"/>
<dbReference type="KEGG" id="obr:102709799"/>
<dbReference type="SUPFAM" id="SSF48264">
    <property type="entry name" value="Cytochrome P450"/>
    <property type="match status" value="1"/>
</dbReference>
<evidence type="ECO:0000256" key="3">
    <source>
        <dbReference type="ARBA" id="ARBA00022617"/>
    </source>
</evidence>
<feature type="binding site" description="axial binding residue" evidence="10">
    <location>
        <position position="448"/>
    </location>
    <ligand>
        <name>heme</name>
        <dbReference type="ChEBI" id="CHEBI:30413"/>
    </ligand>
    <ligandPart>
        <name>Fe</name>
        <dbReference type="ChEBI" id="CHEBI:18248"/>
    </ligandPart>
</feature>
<reference evidence="13" key="2">
    <citation type="submission" date="2013-04" db="UniProtKB">
        <authorList>
            <consortium name="EnsemblPlants"/>
        </authorList>
    </citation>
    <scope>IDENTIFICATION</scope>
</reference>
<comment type="similarity">
    <text evidence="2 11">Belongs to the cytochrome P450 family.</text>
</comment>
<keyword evidence="14" id="KW-1185">Reference proteome</keyword>
<dbReference type="OrthoDB" id="6764281at2759"/>
<dbReference type="EnsemblPlants" id="OB01G36930.1">
    <property type="protein sequence ID" value="OB01G36930.1"/>
    <property type="gene ID" value="OB01G36930"/>
</dbReference>
<dbReference type="Gramene" id="OB01G36930.1">
    <property type="protein sequence ID" value="OB01G36930.1"/>
    <property type="gene ID" value="OB01G36930"/>
</dbReference>
<dbReference type="PANTHER" id="PTHR47951">
    <property type="entry name" value="OS08G0547900 PROTEIN"/>
    <property type="match status" value="1"/>
</dbReference>
<protein>
    <recommendedName>
        <fullName evidence="15">Cytochrome P450</fullName>
    </recommendedName>
</protein>
<evidence type="ECO:0000256" key="5">
    <source>
        <dbReference type="ARBA" id="ARBA00022723"/>
    </source>
</evidence>
<proteinExistence type="inferred from homology"/>
<evidence type="ECO:0000256" key="10">
    <source>
        <dbReference type="PIRSR" id="PIRSR602401-1"/>
    </source>
</evidence>
<dbReference type="FunFam" id="1.10.630.10:FF:000126">
    <property type="entry name" value="Predicted protein"/>
    <property type="match status" value="1"/>
</dbReference>
<evidence type="ECO:0000256" key="4">
    <source>
        <dbReference type="ARBA" id="ARBA00022692"/>
    </source>
</evidence>
<dbReference type="GO" id="GO:0016705">
    <property type="term" value="F:oxidoreductase activity, acting on paired donors, with incorporation or reduction of molecular oxygen"/>
    <property type="evidence" value="ECO:0007669"/>
    <property type="project" value="InterPro"/>
</dbReference>
<dbReference type="AlphaFoldDB" id="J3L387"/>
<organism evidence="13">
    <name type="scientific">Oryza brachyantha</name>
    <name type="common">malo sina</name>
    <dbReference type="NCBI Taxonomy" id="4533"/>
    <lineage>
        <taxon>Eukaryota</taxon>
        <taxon>Viridiplantae</taxon>
        <taxon>Streptophyta</taxon>
        <taxon>Embryophyta</taxon>
        <taxon>Tracheophyta</taxon>
        <taxon>Spermatophyta</taxon>
        <taxon>Magnoliopsida</taxon>
        <taxon>Liliopsida</taxon>
        <taxon>Poales</taxon>
        <taxon>Poaceae</taxon>
        <taxon>BOP clade</taxon>
        <taxon>Oryzoideae</taxon>
        <taxon>Oryzeae</taxon>
        <taxon>Oryzinae</taxon>
        <taxon>Oryza</taxon>
    </lineage>
</organism>
<keyword evidence="9 11" id="KW-0503">Monooxygenase</keyword>
<evidence type="ECO:0000256" key="6">
    <source>
        <dbReference type="ARBA" id="ARBA00022989"/>
    </source>
</evidence>
<name>J3L387_ORYBR</name>
<dbReference type="PRINTS" id="PR00463">
    <property type="entry name" value="EP450I"/>
</dbReference>
<dbReference type="InterPro" id="IPR036396">
    <property type="entry name" value="Cyt_P450_sf"/>
</dbReference>
<keyword evidence="6 12" id="KW-1133">Transmembrane helix</keyword>
<dbReference type="PRINTS" id="PR00385">
    <property type="entry name" value="P450"/>
</dbReference>
<keyword evidence="8 10" id="KW-0408">Iron</keyword>
<keyword evidence="12" id="KW-0472">Membrane</keyword>
<evidence type="ECO:0000256" key="7">
    <source>
        <dbReference type="ARBA" id="ARBA00023002"/>
    </source>
</evidence>
<accession>J3L387</accession>
<feature type="transmembrane region" description="Helical" evidence="12">
    <location>
        <begin position="6"/>
        <end position="25"/>
    </location>
</feature>
<dbReference type="InterPro" id="IPR002401">
    <property type="entry name" value="Cyt_P450_E_grp-I"/>
</dbReference>
<evidence type="ECO:0000313" key="13">
    <source>
        <dbReference type="EnsemblPlants" id="OB01G36930.1"/>
    </source>
</evidence>
<evidence type="ECO:0000256" key="11">
    <source>
        <dbReference type="RuleBase" id="RU000461"/>
    </source>
</evidence>